<feature type="compositionally biased region" description="Basic and acidic residues" evidence="1">
    <location>
        <begin position="585"/>
        <end position="612"/>
    </location>
</feature>
<feature type="region of interest" description="Disordered" evidence="1">
    <location>
        <begin position="183"/>
        <end position="235"/>
    </location>
</feature>
<gene>
    <name evidence="3" type="ORF">IMSHALPRED_001421</name>
</gene>
<evidence type="ECO:0000313" key="3">
    <source>
        <dbReference type="EMBL" id="CAF9913710.1"/>
    </source>
</evidence>
<evidence type="ECO:0000313" key="4">
    <source>
        <dbReference type="Proteomes" id="UP000664534"/>
    </source>
</evidence>
<dbReference type="GO" id="GO:0005737">
    <property type="term" value="C:cytoplasm"/>
    <property type="evidence" value="ECO:0007669"/>
    <property type="project" value="TreeGrafter"/>
</dbReference>
<sequence length="651" mass="75577">MSYPLEPDPYEALGVDKDADIATIRKAYRKLVFLCHPDRIRDENRQGASQEFEEVQTAYEILADETSRQRYDERVKLAKMRQEMRQESKVVRSRRDGYDGTDLYPYGRRASTWERKESRAEGDNEPSSYNDQVRKETRRYVGMFSSDKEYLEEYVSCATTYHYNWNPVSTSLREERRYRLERREREKERRDRLKRRETQERERERVKVERREIETRRARRSARNERRPQAIRAYSSQRKAIMSLEQHEKHRRQHEIFEQQRLRFLGIPPPIPKRLAKKPAAGILALEGFVNGNFVCTNPDTGAQANLIALAFAESIGLHLFDREPESQVGFRMANGNMIYSIGRAIARWSFKKGSSESYEISFYVFAECCFDVVIGDPFLRATRTMSTNEHRLSWIPRPKWALYVRRINLLGCPSQQMKGKLSGEEVFALADTGAEGGNLVSYDYAKRRGWLTSDLVGKRSLLQFPDGSQSRTEGQVRKVWRYHGALGYEKKITVVFDVLYDLPFNVILGQDFLQSTDAFNKHKRCFHDLTTDDDCLGISLVIWKGKKNDRAGETASATGASDLEQEVEDELERRATNNQKIRKVKDDAQRDSAERDETKRIEDWESAHPDIWRAQASPGPGSQPNPQRFIGTQPSPSGPHTLRSQLRIAA</sequence>
<feature type="compositionally biased region" description="Polar residues" evidence="1">
    <location>
        <begin position="621"/>
        <end position="636"/>
    </location>
</feature>
<dbReference type="OrthoDB" id="6079484at2759"/>
<feature type="compositionally biased region" description="Basic and acidic residues" evidence="1">
    <location>
        <begin position="113"/>
        <end position="122"/>
    </location>
</feature>
<dbReference type="InterPro" id="IPR036869">
    <property type="entry name" value="J_dom_sf"/>
</dbReference>
<dbReference type="SUPFAM" id="SSF46565">
    <property type="entry name" value="Chaperone J-domain"/>
    <property type="match status" value="1"/>
</dbReference>
<dbReference type="CDD" id="cd06257">
    <property type="entry name" value="DnaJ"/>
    <property type="match status" value="1"/>
</dbReference>
<dbReference type="PROSITE" id="PS00636">
    <property type="entry name" value="DNAJ_1"/>
    <property type="match status" value="1"/>
</dbReference>
<dbReference type="PRINTS" id="PR00625">
    <property type="entry name" value="JDOMAIN"/>
</dbReference>
<dbReference type="Proteomes" id="UP000664534">
    <property type="component" value="Unassembled WGS sequence"/>
</dbReference>
<dbReference type="EMBL" id="CAJPDT010000012">
    <property type="protein sequence ID" value="CAF9913710.1"/>
    <property type="molecule type" value="Genomic_DNA"/>
</dbReference>
<feature type="compositionally biased region" description="Basic and acidic residues" evidence="1">
    <location>
        <begin position="183"/>
        <end position="228"/>
    </location>
</feature>
<dbReference type="Gene3D" id="2.40.70.10">
    <property type="entry name" value="Acid Proteases"/>
    <property type="match status" value="2"/>
</dbReference>
<evidence type="ECO:0000256" key="1">
    <source>
        <dbReference type="SAM" id="MobiDB-lite"/>
    </source>
</evidence>
<accession>A0A8H3EY13</accession>
<dbReference type="GO" id="GO:0031072">
    <property type="term" value="F:heat shock protein binding"/>
    <property type="evidence" value="ECO:0007669"/>
    <property type="project" value="TreeGrafter"/>
</dbReference>
<organism evidence="3 4">
    <name type="scientific">Imshaugia aleurites</name>
    <dbReference type="NCBI Taxonomy" id="172621"/>
    <lineage>
        <taxon>Eukaryota</taxon>
        <taxon>Fungi</taxon>
        <taxon>Dikarya</taxon>
        <taxon>Ascomycota</taxon>
        <taxon>Pezizomycotina</taxon>
        <taxon>Lecanoromycetes</taxon>
        <taxon>OSLEUM clade</taxon>
        <taxon>Lecanoromycetidae</taxon>
        <taxon>Lecanorales</taxon>
        <taxon>Lecanorineae</taxon>
        <taxon>Parmeliaceae</taxon>
        <taxon>Imshaugia</taxon>
    </lineage>
</organism>
<dbReference type="CDD" id="cd00303">
    <property type="entry name" value="retropepsin_like"/>
    <property type="match status" value="2"/>
</dbReference>
<evidence type="ECO:0000259" key="2">
    <source>
        <dbReference type="PROSITE" id="PS50076"/>
    </source>
</evidence>
<dbReference type="InterPro" id="IPR018253">
    <property type="entry name" value="DnaJ_domain_CS"/>
</dbReference>
<name>A0A8H3EY13_9LECA</name>
<reference evidence="3" key="1">
    <citation type="submission" date="2021-03" db="EMBL/GenBank/DDBJ databases">
        <authorList>
            <person name="Tagirdzhanova G."/>
        </authorList>
    </citation>
    <scope>NUCLEOTIDE SEQUENCE</scope>
</reference>
<dbReference type="PANTHER" id="PTHR44144:SF1">
    <property type="entry name" value="DNAJ HOMOLOG SUBFAMILY C MEMBER 9"/>
    <property type="match status" value="1"/>
</dbReference>
<dbReference type="Gene3D" id="1.10.287.110">
    <property type="entry name" value="DnaJ domain"/>
    <property type="match status" value="1"/>
</dbReference>
<dbReference type="InterPro" id="IPR052594">
    <property type="entry name" value="J_domain-containing_protein"/>
</dbReference>
<feature type="region of interest" description="Disordered" evidence="1">
    <location>
        <begin position="552"/>
        <end position="651"/>
    </location>
</feature>
<comment type="caution">
    <text evidence="3">The sequence shown here is derived from an EMBL/GenBank/DDBJ whole genome shotgun (WGS) entry which is preliminary data.</text>
</comment>
<protein>
    <recommendedName>
        <fullName evidence="2">J domain-containing protein</fullName>
    </recommendedName>
</protein>
<dbReference type="InterPro" id="IPR021109">
    <property type="entry name" value="Peptidase_aspartic_dom_sf"/>
</dbReference>
<dbReference type="PANTHER" id="PTHR44144">
    <property type="entry name" value="DNAJ HOMOLOG SUBFAMILY C MEMBER 9"/>
    <property type="match status" value="1"/>
</dbReference>
<proteinExistence type="predicted"/>
<dbReference type="GO" id="GO:0005634">
    <property type="term" value="C:nucleus"/>
    <property type="evidence" value="ECO:0007669"/>
    <property type="project" value="TreeGrafter"/>
</dbReference>
<feature type="region of interest" description="Disordered" evidence="1">
    <location>
        <begin position="113"/>
        <end position="133"/>
    </location>
</feature>
<dbReference type="AlphaFoldDB" id="A0A8H3EY13"/>
<keyword evidence="4" id="KW-1185">Reference proteome</keyword>
<dbReference type="PROSITE" id="PS50076">
    <property type="entry name" value="DNAJ_2"/>
    <property type="match status" value="1"/>
</dbReference>
<dbReference type="InterPro" id="IPR001623">
    <property type="entry name" value="DnaJ_domain"/>
</dbReference>
<dbReference type="Pfam" id="PF00226">
    <property type="entry name" value="DnaJ"/>
    <property type="match status" value="1"/>
</dbReference>
<dbReference type="SMART" id="SM00271">
    <property type="entry name" value="DnaJ"/>
    <property type="match status" value="1"/>
</dbReference>
<feature type="domain" description="J" evidence="2">
    <location>
        <begin position="8"/>
        <end position="75"/>
    </location>
</feature>